<reference evidence="3" key="1">
    <citation type="submission" date="2022-11" db="UniProtKB">
        <authorList>
            <consortium name="WormBaseParasite"/>
        </authorList>
    </citation>
    <scope>IDENTIFICATION</scope>
</reference>
<proteinExistence type="predicted"/>
<dbReference type="WBParaSite" id="PSAMB.scaffold12size138133.g156.t1">
    <property type="protein sequence ID" value="PSAMB.scaffold12size138133.g156.t1"/>
    <property type="gene ID" value="PSAMB.scaffold12size138133.g156"/>
</dbReference>
<accession>A0A914UWF5</accession>
<feature type="compositionally biased region" description="Basic and acidic residues" evidence="1">
    <location>
        <begin position="85"/>
        <end position="97"/>
    </location>
</feature>
<dbReference type="Proteomes" id="UP000887566">
    <property type="component" value="Unplaced"/>
</dbReference>
<dbReference type="AlphaFoldDB" id="A0A914UWF5"/>
<evidence type="ECO:0000313" key="2">
    <source>
        <dbReference type="Proteomes" id="UP000887566"/>
    </source>
</evidence>
<name>A0A914UWF5_9BILA</name>
<protein>
    <submittedName>
        <fullName evidence="3">Uncharacterized protein</fullName>
    </submittedName>
</protein>
<organism evidence="2 3">
    <name type="scientific">Plectus sambesii</name>
    <dbReference type="NCBI Taxonomy" id="2011161"/>
    <lineage>
        <taxon>Eukaryota</taxon>
        <taxon>Metazoa</taxon>
        <taxon>Ecdysozoa</taxon>
        <taxon>Nematoda</taxon>
        <taxon>Chromadorea</taxon>
        <taxon>Plectida</taxon>
        <taxon>Plectina</taxon>
        <taxon>Plectoidea</taxon>
        <taxon>Plectidae</taxon>
        <taxon>Plectus</taxon>
    </lineage>
</organism>
<evidence type="ECO:0000313" key="3">
    <source>
        <dbReference type="WBParaSite" id="PSAMB.scaffold12size138133.g156.t1"/>
    </source>
</evidence>
<sequence length="292" mass="32748">MRAPVDVMTSAACVDFKSRSPPWNATDDLTAQGDRLDQYQASSYAKWRENAAQKKRENEEHQCKNMGKNTPEISHLRQIFLEGTAKKRAESQSKAKQEQVPVRPPVCPLPSSATKLDANYTQHHTASTLPTAPLTHFEESGKVSPRARARTQDRKRKLPAAEEPPRQQQPWMGPANTFHYPAPSTCMQPAYFAMHSQQMSLSNGIGPTDNICEDSLHRLMASNCDSNFHSVNLEDIDRVLFDAERPVDPRLLLEAKQQDDHLPLGASSSSLQYEAGEYLRFSVAISKRCAFL</sequence>
<feature type="compositionally biased region" description="Polar residues" evidence="1">
    <location>
        <begin position="111"/>
        <end position="130"/>
    </location>
</feature>
<feature type="compositionally biased region" description="Basic residues" evidence="1">
    <location>
        <begin position="145"/>
        <end position="158"/>
    </location>
</feature>
<keyword evidence="2" id="KW-1185">Reference proteome</keyword>
<evidence type="ECO:0000256" key="1">
    <source>
        <dbReference type="SAM" id="MobiDB-lite"/>
    </source>
</evidence>
<feature type="region of interest" description="Disordered" evidence="1">
    <location>
        <begin position="85"/>
        <end position="177"/>
    </location>
</feature>